<dbReference type="Gene3D" id="2.60.210.10">
    <property type="entry name" value="Apoptosis, Tumor Necrosis Factor Receptor Associated Protein 2, Chain A"/>
    <property type="match status" value="1"/>
</dbReference>
<dbReference type="GO" id="GO:0005164">
    <property type="term" value="F:tumor necrosis factor receptor binding"/>
    <property type="evidence" value="ECO:0007669"/>
    <property type="project" value="TreeGrafter"/>
</dbReference>
<evidence type="ECO:0000256" key="2">
    <source>
        <dbReference type="ARBA" id="ARBA00022833"/>
    </source>
</evidence>
<keyword evidence="2" id="KW-0862">Zinc</keyword>
<name>A0A147BPX1_IXORI</name>
<dbReference type="Pfam" id="PF21355">
    <property type="entry name" value="TRAF-mep_MATH"/>
    <property type="match status" value="1"/>
</dbReference>
<keyword evidence="1 3" id="KW-0479">Metal-binding</keyword>
<evidence type="ECO:0000256" key="3">
    <source>
        <dbReference type="PROSITE-ProRule" id="PRU00175"/>
    </source>
</evidence>
<reference evidence="5" key="1">
    <citation type="journal article" date="2018" name="PLoS Negl. Trop. Dis.">
        <title>Sialome diversity of ticks revealed by RNAseq of single tick salivary glands.</title>
        <authorList>
            <person name="Perner J."/>
            <person name="Kropackova S."/>
            <person name="Kopacek P."/>
            <person name="Ribeiro J.M."/>
        </authorList>
    </citation>
    <scope>NUCLEOTIDE SEQUENCE</scope>
    <source>
        <strain evidence="5">Siblings of single egg batch collected in Ceske Budejovice</strain>
        <tissue evidence="5">Salivary glands</tissue>
    </source>
</reference>
<dbReference type="InterPro" id="IPR013083">
    <property type="entry name" value="Znf_RING/FYVE/PHD"/>
</dbReference>
<protein>
    <submittedName>
        <fullName evidence="5">Putative tnf receptor-associated factor</fullName>
    </submittedName>
</protein>
<keyword evidence="1 3" id="KW-0863">Zinc-finger</keyword>
<dbReference type="GO" id="GO:0009898">
    <property type="term" value="C:cytoplasmic side of plasma membrane"/>
    <property type="evidence" value="ECO:0007669"/>
    <property type="project" value="TreeGrafter"/>
</dbReference>
<dbReference type="SUPFAM" id="SSF49599">
    <property type="entry name" value="TRAF domain-like"/>
    <property type="match status" value="2"/>
</dbReference>
<accession>A0A147BPX1</accession>
<dbReference type="SUPFAM" id="SSF57850">
    <property type="entry name" value="RING/U-box"/>
    <property type="match status" value="1"/>
</dbReference>
<evidence type="ECO:0000313" key="5">
    <source>
        <dbReference type="EMBL" id="JAR92807.1"/>
    </source>
</evidence>
<dbReference type="InterPro" id="IPR001841">
    <property type="entry name" value="Znf_RING"/>
</dbReference>
<dbReference type="PANTHER" id="PTHR10131:SF138">
    <property type="entry name" value="RE66324P"/>
    <property type="match status" value="1"/>
</dbReference>
<feature type="domain" description="RING-type" evidence="4">
    <location>
        <begin position="30"/>
        <end position="68"/>
    </location>
</feature>
<dbReference type="PANTHER" id="PTHR10131">
    <property type="entry name" value="TNF RECEPTOR ASSOCIATED FACTOR"/>
    <property type="match status" value="1"/>
</dbReference>
<organism evidence="5">
    <name type="scientific">Ixodes ricinus</name>
    <name type="common">Common tick</name>
    <name type="synonym">Acarus ricinus</name>
    <dbReference type="NCBI Taxonomy" id="34613"/>
    <lineage>
        <taxon>Eukaryota</taxon>
        <taxon>Metazoa</taxon>
        <taxon>Ecdysozoa</taxon>
        <taxon>Arthropoda</taxon>
        <taxon>Chelicerata</taxon>
        <taxon>Arachnida</taxon>
        <taxon>Acari</taxon>
        <taxon>Parasitiformes</taxon>
        <taxon>Ixodida</taxon>
        <taxon>Ixodoidea</taxon>
        <taxon>Ixodidae</taxon>
        <taxon>Ixodinae</taxon>
        <taxon>Ixodes</taxon>
    </lineage>
</organism>
<dbReference type="EMBL" id="GEGO01002597">
    <property type="protein sequence ID" value="JAR92807.1"/>
    <property type="molecule type" value="Transcribed_RNA"/>
</dbReference>
<keyword evidence="5" id="KW-0675">Receptor</keyword>
<dbReference type="AlphaFoldDB" id="A0A147BPX1"/>
<dbReference type="InterPro" id="IPR049342">
    <property type="entry name" value="TRAF1-6_MATH_dom"/>
</dbReference>
<dbReference type="Gene3D" id="3.30.40.10">
    <property type="entry name" value="Zinc/RING finger domain, C3HC4 (zinc finger)"/>
    <property type="match status" value="1"/>
</dbReference>
<evidence type="ECO:0000256" key="1">
    <source>
        <dbReference type="ARBA" id="ARBA00022771"/>
    </source>
</evidence>
<dbReference type="GO" id="GO:0008270">
    <property type="term" value="F:zinc ion binding"/>
    <property type="evidence" value="ECO:0007669"/>
    <property type="project" value="UniProtKB-KW"/>
</dbReference>
<proteinExistence type="predicted"/>
<dbReference type="InterPro" id="IPR008974">
    <property type="entry name" value="TRAF-like"/>
</dbReference>
<dbReference type="GO" id="GO:0043122">
    <property type="term" value="P:regulation of canonical NF-kappaB signal transduction"/>
    <property type="evidence" value="ECO:0007669"/>
    <property type="project" value="TreeGrafter"/>
</dbReference>
<dbReference type="PROSITE" id="PS50089">
    <property type="entry name" value="ZF_RING_2"/>
    <property type="match status" value="1"/>
</dbReference>
<sequence>MASFRVAGFSDTLDWRPMLFQEPIIAQKMCALCGVVHRKAVGLPCVHMLCTKCHAQCVDEGSACPVDQKPFCEDDVERLEVSRKYILNRTVACWNAPRGCGFIGPVACLLDHYKECDFGVVPCCLCHSTVLWSDVLEHFKNGCSIPQATCEPTDKPATQVLEDVNRTCLEMKKAMVKISDDFMSLQTSLNQCNEGARVEGARCKGQLEAKTSGLAEQLNVLSTICTTGFAEELQVLRTAMADYKEHASRELCSQGDRLSVVCQSLQSHCWPKAVHWYIEQWADLKKKALEGWFKTLDSPKRAMHGYSVSQNVWLTCMDTKVGVGCYLQIHLGEDDSQLEWPFSQVYTIGFIHPKDRSNVISYRVNAGWYKDQSCFQRPKEICNGCFGLSCLSTAGDVELDGFIENDTLHVFLEIEP</sequence>
<evidence type="ECO:0000259" key="4">
    <source>
        <dbReference type="PROSITE" id="PS50089"/>
    </source>
</evidence>